<protein>
    <submittedName>
        <fullName evidence="1">CLUMA_CG012912, isoform A</fullName>
    </submittedName>
</protein>
<reference evidence="1 2" key="1">
    <citation type="submission" date="2015-04" db="EMBL/GenBank/DDBJ databases">
        <authorList>
            <person name="Syromyatnikov M.Y."/>
            <person name="Popov V.N."/>
        </authorList>
    </citation>
    <scope>NUCLEOTIDE SEQUENCE [LARGE SCALE GENOMIC DNA]</scope>
</reference>
<dbReference type="EMBL" id="CVRI01000051">
    <property type="protein sequence ID" value="CRK99600.1"/>
    <property type="molecule type" value="Genomic_DNA"/>
</dbReference>
<name>A0A1J1IHC2_9DIPT</name>
<gene>
    <name evidence="1" type="ORF">CLUMA_CG012912</name>
</gene>
<sequence>MLTKQNLNENRRSCVQLLQIITLNFPQMSNQVIKISNLYVGTKRFLHSLFSVPQAYSLNSSSNTCYSNLAVHATFQIMAALYKHFEQKQQRQNGINLGSTSTFFLLFLLSQANITIFNVPHSAADDQLNFDFKEWKNEYHFKANQLPNSGCEYSKATTHKVPNLCTFFC</sequence>
<evidence type="ECO:0000313" key="1">
    <source>
        <dbReference type="EMBL" id="CRK99600.1"/>
    </source>
</evidence>
<dbReference type="Proteomes" id="UP000183832">
    <property type="component" value="Unassembled WGS sequence"/>
</dbReference>
<keyword evidence="2" id="KW-1185">Reference proteome</keyword>
<evidence type="ECO:0000313" key="2">
    <source>
        <dbReference type="Proteomes" id="UP000183832"/>
    </source>
</evidence>
<proteinExistence type="predicted"/>
<organism evidence="1 2">
    <name type="scientific">Clunio marinus</name>
    <dbReference type="NCBI Taxonomy" id="568069"/>
    <lineage>
        <taxon>Eukaryota</taxon>
        <taxon>Metazoa</taxon>
        <taxon>Ecdysozoa</taxon>
        <taxon>Arthropoda</taxon>
        <taxon>Hexapoda</taxon>
        <taxon>Insecta</taxon>
        <taxon>Pterygota</taxon>
        <taxon>Neoptera</taxon>
        <taxon>Endopterygota</taxon>
        <taxon>Diptera</taxon>
        <taxon>Nematocera</taxon>
        <taxon>Chironomoidea</taxon>
        <taxon>Chironomidae</taxon>
        <taxon>Clunio</taxon>
    </lineage>
</organism>
<accession>A0A1J1IHC2</accession>
<dbReference type="AlphaFoldDB" id="A0A1J1IHC2"/>